<evidence type="ECO:0000256" key="1">
    <source>
        <dbReference type="ARBA" id="ARBA00006196"/>
    </source>
</evidence>
<evidence type="ECO:0000256" key="3">
    <source>
        <dbReference type="SAM" id="MobiDB-lite"/>
    </source>
</evidence>
<dbReference type="InParanoid" id="A0A024G5A2"/>
<comment type="caution">
    <text evidence="4">The sequence shown here is derived from an EMBL/GenBank/DDBJ whole genome shotgun (WGS) entry which is preliminary data.</text>
</comment>
<dbReference type="Gene3D" id="1.20.120.20">
    <property type="entry name" value="Apolipoprotein"/>
    <property type="match status" value="1"/>
</dbReference>
<dbReference type="InterPro" id="IPR007918">
    <property type="entry name" value="MDM35_apoptosis"/>
</dbReference>
<gene>
    <name evidence="4" type="ORF">BN9_026950</name>
</gene>
<dbReference type="STRING" id="65357.A0A024G5A2"/>
<evidence type="ECO:0000313" key="4">
    <source>
        <dbReference type="EMBL" id="CCI41911.1"/>
    </source>
</evidence>
<keyword evidence="2" id="KW-1015">Disulfide bond</keyword>
<dbReference type="Proteomes" id="UP000053237">
    <property type="component" value="Unassembled WGS sequence"/>
</dbReference>
<evidence type="ECO:0000256" key="2">
    <source>
        <dbReference type="ARBA" id="ARBA00023157"/>
    </source>
</evidence>
<dbReference type="AlphaFoldDB" id="A0A024G5A2"/>
<name>A0A024G5A2_9STRA</name>
<feature type="compositionally biased region" description="Basic and acidic residues" evidence="3">
    <location>
        <begin position="183"/>
        <end position="199"/>
    </location>
</feature>
<accession>A0A024G5A2</accession>
<feature type="region of interest" description="Disordered" evidence="3">
    <location>
        <begin position="216"/>
        <end position="345"/>
    </location>
</feature>
<feature type="region of interest" description="Disordered" evidence="3">
    <location>
        <begin position="154"/>
        <end position="199"/>
    </location>
</feature>
<reference evidence="4 5" key="1">
    <citation type="submission" date="2012-05" db="EMBL/GenBank/DDBJ databases">
        <title>Recombination and specialization in a pathogen metapopulation.</title>
        <authorList>
            <person name="Gardiner A."/>
            <person name="Kemen E."/>
            <person name="Schultz-Larsen T."/>
            <person name="MacLean D."/>
            <person name="Van Oosterhout C."/>
            <person name="Jones J.D.G."/>
        </authorList>
    </citation>
    <scope>NUCLEOTIDE SEQUENCE [LARGE SCALE GENOMIC DNA]</scope>
    <source>
        <strain evidence="4 5">Ac Nc2</strain>
    </source>
</reference>
<feature type="compositionally biased region" description="Basic and acidic residues" evidence="3">
    <location>
        <begin position="163"/>
        <end position="175"/>
    </location>
</feature>
<keyword evidence="5" id="KW-1185">Reference proteome</keyword>
<feature type="compositionally biased region" description="Basic and acidic residues" evidence="3">
    <location>
        <begin position="299"/>
        <end position="345"/>
    </location>
</feature>
<protein>
    <submittedName>
        <fullName evidence="4">Uncharacterized protein</fullName>
    </submittedName>
</protein>
<proteinExistence type="inferred from homology"/>
<feature type="compositionally biased region" description="Basic and acidic residues" evidence="3">
    <location>
        <begin position="239"/>
        <end position="279"/>
    </location>
</feature>
<organism evidence="4 5">
    <name type="scientific">Albugo candida</name>
    <dbReference type="NCBI Taxonomy" id="65357"/>
    <lineage>
        <taxon>Eukaryota</taxon>
        <taxon>Sar</taxon>
        <taxon>Stramenopiles</taxon>
        <taxon>Oomycota</taxon>
        <taxon>Peronosporomycetes</taxon>
        <taxon>Albuginales</taxon>
        <taxon>Albuginaceae</taxon>
        <taxon>Albugo</taxon>
    </lineage>
</organism>
<feature type="compositionally biased region" description="Basic and acidic residues" evidence="3">
    <location>
        <begin position="216"/>
        <end position="231"/>
    </location>
</feature>
<evidence type="ECO:0000313" key="5">
    <source>
        <dbReference type="Proteomes" id="UP000053237"/>
    </source>
</evidence>
<dbReference type="EMBL" id="CAIX01000027">
    <property type="protein sequence ID" value="CCI41911.1"/>
    <property type="molecule type" value="Genomic_DNA"/>
</dbReference>
<dbReference type="Pfam" id="PF05254">
    <property type="entry name" value="UPF0203"/>
    <property type="match status" value="1"/>
</dbReference>
<dbReference type="OrthoDB" id="20872at2759"/>
<sequence length="345" mass="41216">MIAYYAVPSTDRLDRLYDQKFTSAKGYLFVQEEKHVSKPLEPSTKIFLFLLSVTFRFPPKAYIMDVNYPECEELKERVKACYGDWFHKLWGGSFERARCDNETHDFRECIQDAKDRRQRNNNRYGSRDDRSWVDSAADTVRDAASRVRDRGKEWNDSLMNRTQEARDRFDEKEGEWSQSGRQNRSDYERTKDSWKNRARQTSDDLYEWKEDVKDRARRKADDFGRDKDDWKNQTYQTKENWKERGRQSSDDWRNQAKDSKRSMEQKAHETRDYVSDKAENASNQVNETAEDWTSQVKNKAGELRDKFVDNLPRELKGDVSQKSPDEIKDSLKERTSKDDNSWFKK</sequence>
<comment type="similarity">
    <text evidence="1">Belongs to the TRIAP1/MDM35 family.</text>
</comment>
<feature type="compositionally biased region" description="Polar residues" evidence="3">
    <location>
        <begin position="280"/>
        <end position="297"/>
    </location>
</feature>